<feature type="transmembrane region" description="Helical" evidence="5">
    <location>
        <begin position="52"/>
        <end position="70"/>
    </location>
</feature>
<dbReference type="Pfam" id="PF08448">
    <property type="entry name" value="PAS_4"/>
    <property type="match status" value="1"/>
</dbReference>
<dbReference type="Gene3D" id="3.40.50.2300">
    <property type="match status" value="1"/>
</dbReference>
<gene>
    <name evidence="8" type="ORF">NJQ99_01310</name>
</gene>
<dbReference type="InterPro" id="IPR036890">
    <property type="entry name" value="HATPase_C_sf"/>
</dbReference>
<dbReference type="InterPro" id="IPR013656">
    <property type="entry name" value="PAS_4"/>
</dbReference>
<protein>
    <recommendedName>
        <fullName evidence="2">histidine kinase</fullName>
        <ecNumber evidence="2">2.7.13.3</ecNumber>
    </recommendedName>
</protein>
<feature type="transmembrane region" description="Helical" evidence="5">
    <location>
        <begin position="24"/>
        <end position="45"/>
    </location>
</feature>
<dbReference type="GO" id="GO:0000155">
    <property type="term" value="F:phosphorelay sensor kinase activity"/>
    <property type="evidence" value="ECO:0007669"/>
    <property type="project" value="InterPro"/>
</dbReference>
<dbReference type="NCBIfam" id="TIGR00229">
    <property type="entry name" value="sensory_box"/>
    <property type="match status" value="1"/>
</dbReference>
<dbReference type="Proteomes" id="UP001055804">
    <property type="component" value="Unassembled WGS sequence"/>
</dbReference>
<dbReference type="Gene3D" id="1.10.287.130">
    <property type="match status" value="1"/>
</dbReference>
<dbReference type="SUPFAM" id="SSF55785">
    <property type="entry name" value="PYP-like sensor domain (PAS domain)"/>
    <property type="match status" value="2"/>
</dbReference>
<dbReference type="Gene3D" id="3.30.450.20">
    <property type="entry name" value="PAS domain"/>
    <property type="match status" value="2"/>
</dbReference>
<dbReference type="InterPro" id="IPR001789">
    <property type="entry name" value="Sig_transdc_resp-reg_receiver"/>
</dbReference>
<keyword evidence="5" id="KW-1133">Transmembrane helix</keyword>
<dbReference type="FunFam" id="1.10.287.130:FF:000037">
    <property type="entry name" value="Hybrid sensor histidine kinase/response regulator"/>
    <property type="match status" value="1"/>
</dbReference>
<dbReference type="InterPro" id="IPR011006">
    <property type="entry name" value="CheY-like_superfamily"/>
</dbReference>
<dbReference type="InterPro" id="IPR004358">
    <property type="entry name" value="Sig_transdc_His_kin-like_C"/>
</dbReference>
<evidence type="ECO:0000256" key="2">
    <source>
        <dbReference type="ARBA" id="ARBA00012438"/>
    </source>
</evidence>
<dbReference type="SMART" id="SM00448">
    <property type="entry name" value="REC"/>
    <property type="match status" value="1"/>
</dbReference>
<proteinExistence type="predicted"/>
<feature type="modified residue" description="4-aspartylphosphate" evidence="4">
    <location>
        <position position="752"/>
    </location>
</feature>
<evidence type="ECO:0000313" key="9">
    <source>
        <dbReference type="Proteomes" id="UP001055804"/>
    </source>
</evidence>
<dbReference type="Pfam" id="PF02518">
    <property type="entry name" value="HATPase_c"/>
    <property type="match status" value="1"/>
</dbReference>
<evidence type="ECO:0000256" key="3">
    <source>
        <dbReference type="ARBA" id="ARBA00022553"/>
    </source>
</evidence>
<evidence type="ECO:0000259" key="7">
    <source>
        <dbReference type="PROSITE" id="PS50110"/>
    </source>
</evidence>
<keyword evidence="5" id="KW-0812">Transmembrane</keyword>
<dbReference type="PRINTS" id="PR00344">
    <property type="entry name" value="BCTRLSENSOR"/>
</dbReference>
<dbReference type="CDD" id="cd00082">
    <property type="entry name" value="HisKA"/>
    <property type="match status" value="1"/>
</dbReference>
<keyword evidence="9" id="KW-1185">Reference proteome</keyword>
<dbReference type="RefSeq" id="WP_269331000.1">
    <property type="nucleotide sequence ID" value="NZ_JAMZFT010000001.1"/>
</dbReference>
<dbReference type="Gene3D" id="3.30.565.10">
    <property type="entry name" value="Histidine kinase-like ATPase, C-terminal domain"/>
    <property type="match status" value="1"/>
</dbReference>
<name>A0A9J6P9Q2_9PROT</name>
<dbReference type="SUPFAM" id="SSF47384">
    <property type="entry name" value="Homodimeric domain of signal transducing histidine kinase"/>
    <property type="match status" value="1"/>
</dbReference>
<dbReference type="InterPro" id="IPR000014">
    <property type="entry name" value="PAS"/>
</dbReference>
<dbReference type="Pfam" id="PF00512">
    <property type="entry name" value="HisKA"/>
    <property type="match status" value="1"/>
</dbReference>
<accession>A0A9J6P9Q2</accession>
<evidence type="ECO:0000256" key="1">
    <source>
        <dbReference type="ARBA" id="ARBA00000085"/>
    </source>
</evidence>
<dbReference type="InterPro" id="IPR003594">
    <property type="entry name" value="HATPase_dom"/>
</dbReference>
<feature type="domain" description="Histidine kinase" evidence="6">
    <location>
        <begin position="454"/>
        <end position="677"/>
    </location>
</feature>
<feature type="domain" description="Response regulatory" evidence="7">
    <location>
        <begin position="701"/>
        <end position="817"/>
    </location>
</feature>
<keyword evidence="5" id="KW-0472">Membrane</keyword>
<evidence type="ECO:0000256" key="5">
    <source>
        <dbReference type="SAM" id="Phobius"/>
    </source>
</evidence>
<dbReference type="InterPro" id="IPR003661">
    <property type="entry name" value="HisK_dim/P_dom"/>
</dbReference>
<dbReference type="InterPro" id="IPR036097">
    <property type="entry name" value="HisK_dim/P_sf"/>
</dbReference>
<evidence type="ECO:0000256" key="4">
    <source>
        <dbReference type="PROSITE-ProRule" id="PRU00169"/>
    </source>
</evidence>
<organism evidence="8 9">
    <name type="scientific">Futiania mangrovi</name>
    <dbReference type="NCBI Taxonomy" id="2959716"/>
    <lineage>
        <taxon>Bacteria</taxon>
        <taxon>Pseudomonadati</taxon>
        <taxon>Pseudomonadota</taxon>
        <taxon>Alphaproteobacteria</taxon>
        <taxon>Futianiales</taxon>
        <taxon>Futianiaceae</taxon>
        <taxon>Futiania</taxon>
    </lineage>
</organism>
<dbReference type="Pfam" id="PF13426">
    <property type="entry name" value="PAS_9"/>
    <property type="match status" value="1"/>
</dbReference>
<dbReference type="AlphaFoldDB" id="A0A9J6P9Q2"/>
<evidence type="ECO:0000259" key="6">
    <source>
        <dbReference type="PROSITE" id="PS50109"/>
    </source>
</evidence>
<sequence length="819" mass="87237">MSQAEDMLQKDSAGRGAVAGGRDFTAWFGVGGLVLAVAVSAALLVNSEDAGLRTVSLAVALVLLAFLVAADTLRTRTTARGAAEAERALATALSVSADGMAVSDKAGRLLTVNAAFRALFPVSGAPAIDRLLVPEPDSAEPLYRLFRAMREGEVAEAEVTLARDGGTARVDLAVGPLPGGTGRALWRITLRPDTAAPQAEAAPGDLDHLPVGAFTADLQGQVMALNARLADWTGRAAAACTDGLRLTDLFPTLAEETPETWDTVVVRDTVLPGGEDAGGSMAGRPVRLLLHLERESGEVPGRILALVLPGEVLGGTGTGAEESGDGHLVRFLNQTPIGIVVAEPDGAVIEWNRGFVRLTGEGETRRLTDALAPEDVAEVALRLRDAWEGKRFDAPAEVRFPRTGRVAQLYASRIEEADVTGVIVYLIDTTEQKSLELQFAQSQKMQAVGQLAGGIAHDFNNLLTAIIGFCDLLLVRHEPGDPSFGDVMQIKQNANRAANLVRQLLAFSRQQTLRPKVLQLTDTLADLSNLLSRLIGGTIHLKMIHGRDLGLVKVDQGQFEQVVINLAVNARDAMPEGGTLTIATRNVSADEVRVLGHPLMPPADYVCISVTDTGTGIPKENLGKIFEPFFTTKEVGKGTGLGLSTVYGIIKQTGGFVFPVSEVGKGTTFDIYLPRHEEEQKAAPAAEEAPPARQDLTGRGTILLVEDETAVRSFAVRALTTRGYHVLEADGGEAALEIVQEHPGRIDLLISDVVMPTMDGPTLVAAARKSRPDMRIIFISGYAEDAFRKSLKKDENFTFLPKPFSLKQLAATVKDVLNA</sequence>
<keyword evidence="3 4" id="KW-0597">Phosphoprotein</keyword>
<dbReference type="InterPro" id="IPR005467">
    <property type="entry name" value="His_kinase_dom"/>
</dbReference>
<dbReference type="InterPro" id="IPR035965">
    <property type="entry name" value="PAS-like_dom_sf"/>
</dbReference>
<dbReference type="PROSITE" id="PS50110">
    <property type="entry name" value="RESPONSE_REGULATORY"/>
    <property type="match status" value="1"/>
</dbReference>
<comment type="catalytic activity">
    <reaction evidence="1">
        <text>ATP + protein L-histidine = ADP + protein N-phospho-L-histidine.</text>
        <dbReference type="EC" id="2.7.13.3"/>
    </reaction>
</comment>
<dbReference type="CDD" id="cd00130">
    <property type="entry name" value="PAS"/>
    <property type="match status" value="2"/>
</dbReference>
<dbReference type="SMART" id="SM00388">
    <property type="entry name" value="HisKA"/>
    <property type="match status" value="1"/>
</dbReference>
<reference evidence="8" key="1">
    <citation type="submission" date="2022-06" db="EMBL/GenBank/DDBJ databases">
        <title>Isolation and Genomics of Futiania mangrovii gen. nov., sp. nov., a Rare and Metabolically-versatile member in the Class Alphaproteobacteria.</title>
        <authorList>
            <person name="Liu L."/>
            <person name="Huang W.-C."/>
            <person name="Pan J."/>
            <person name="Li J."/>
            <person name="Huang Y."/>
            <person name="Du H."/>
            <person name="Liu Y."/>
            <person name="Li M."/>
        </authorList>
    </citation>
    <scope>NUCLEOTIDE SEQUENCE</scope>
    <source>
        <strain evidence="8">FT118</strain>
    </source>
</reference>
<dbReference type="PANTHER" id="PTHR43065:SF42">
    <property type="entry name" value="TWO-COMPONENT SENSOR PPRA"/>
    <property type="match status" value="1"/>
</dbReference>
<dbReference type="SMART" id="SM00091">
    <property type="entry name" value="PAS"/>
    <property type="match status" value="3"/>
</dbReference>
<dbReference type="SUPFAM" id="SSF52172">
    <property type="entry name" value="CheY-like"/>
    <property type="match status" value="1"/>
</dbReference>
<dbReference type="SMART" id="SM00387">
    <property type="entry name" value="HATPase_c"/>
    <property type="match status" value="1"/>
</dbReference>
<dbReference type="PROSITE" id="PS50109">
    <property type="entry name" value="HIS_KIN"/>
    <property type="match status" value="1"/>
</dbReference>
<dbReference type="EMBL" id="JAMZFT010000001">
    <property type="protein sequence ID" value="MCP1335041.1"/>
    <property type="molecule type" value="Genomic_DNA"/>
</dbReference>
<evidence type="ECO:0000313" key="8">
    <source>
        <dbReference type="EMBL" id="MCP1335041.1"/>
    </source>
</evidence>
<dbReference type="SUPFAM" id="SSF55874">
    <property type="entry name" value="ATPase domain of HSP90 chaperone/DNA topoisomerase II/histidine kinase"/>
    <property type="match status" value="1"/>
</dbReference>
<dbReference type="PANTHER" id="PTHR43065">
    <property type="entry name" value="SENSOR HISTIDINE KINASE"/>
    <property type="match status" value="1"/>
</dbReference>
<comment type="caution">
    <text evidence="8">The sequence shown here is derived from an EMBL/GenBank/DDBJ whole genome shotgun (WGS) entry which is preliminary data.</text>
</comment>
<dbReference type="EC" id="2.7.13.3" evidence="2"/>
<dbReference type="Pfam" id="PF00072">
    <property type="entry name" value="Response_reg"/>
    <property type="match status" value="1"/>
</dbReference>